<keyword evidence="3" id="KW-1185">Reference proteome</keyword>
<reference evidence="3" key="1">
    <citation type="submission" date="2024-07" db="EMBL/GenBank/DDBJ databases">
        <title>Two chromosome-level genome assemblies of Korean endemic species Abeliophyllum distichum and Forsythia ovata (Oleaceae).</title>
        <authorList>
            <person name="Jang H."/>
        </authorList>
    </citation>
    <scope>NUCLEOTIDE SEQUENCE [LARGE SCALE GENOMIC DNA]</scope>
</reference>
<evidence type="ECO:0000256" key="1">
    <source>
        <dbReference type="SAM" id="MobiDB-lite"/>
    </source>
</evidence>
<feature type="region of interest" description="Disordered" evidence="1">
    <location>
        <begin position="15"/>
        <end position="41"/>
    </location>
</feature>
<accession>A0ABD1SG67</accession>
<evidence type="ECO:0000313" key="3">
    <source>
        <dbReference type="Proteomes" id="UP001604336"/>
    </source>
</evidence>
<dbReference type="AlphaFoldDB" id="A0ABD1SG67"/>
<comment type="caution">
    <text evidence="2">The sequence shown here is derived from an EMBL/GenBank/DDBJ whole genome shotgun (WGS) entry which is preliminary data.</text>
</comment>
<evidence type="ECO:0000313" key="2">
    <source>
        <dbReference type="EMBL" id="KAL2498639.1"/>
    </source>
</evidence>
<gene>
    <name evidence="2" type="ORF">Adt_24189</name>
</gene>
<organism evidence="2 3">
    <name type="scientific">Abeliophyllum distichum</name>
    <dbReference type="NCBI Taxonomy" id="126358"/>
    <lineage>
        <taxon>Eukaryota</taxon>
        <taxon>Viridiplantae</taxon>
        <taxon>Streptophyta</taxon>
        <taxon>Embryophyta</taxon>
        <taxon>Tracheophyta</taxon>
        <taxon>Spermatophyta</taxon>
        <taxon>Magnoliopsida</taxon>
        <taxon>eudicotyledons</taxon>
        <taxon>Gunneridae</taxon>
        <taxon>Pentapetalae</taxon>
        <taxon>asterids</taxon>
        <taxon>lamiids</taxon>
        <taxon>Lamiales</taxon>
        <taxon>Oleaceae</taxon>
        <taxon>Forsythieae</taxon>
        <taxon>Abeliophyllum</taxon>
    </lineage>
</organism>
<sequence>MPLSFTHSQIFTQRKTRSRKYSVKTRTLQKNEKKTKTKSHTLSIPQKQKRIIWINGAANGRLSTQVTNRRSQMNPSALKENRAFGPGSIWASSPQVELSCNENFLQLDLWTTFIIASKQSVVGITT</sequence>
<dbReference type="EMBL" id="JBFOLK010000007">
    <property type="protein sequence ID" value="KAL2498639.1"/>
    <property type="molecule type" value="Genomic_DNA"/>
</dbReference>
<protein>
    <submittedName>
        <fullName evidence="2">Uncharacterized protein</fullName>
    </submittedName>
</protein>
<name>A0ABD1SG67_9LAMI</name>
<dbReference type="Proteomes" id="UP001604336">
    <property type="component" value="Unassembled WGS sequence"/>
</dbReference>
<proteinExistence type="predicted"/>